<dbReference type="AlphaFoldDB" id="A0A9P4TUU8"/>
<keyword evidence="2" id="KW-1185">Reference proteome</keyword>
<evidence type="ECO:0000313" key="2">
    <source>
        <dbReference type="Proteomes" id="UP000800235"/>
    </source>
</evidence>
<reference evidence="1" key="1">
    <citation type="journal article" date="2020" name="Stud. Mycol.">
        <title>101 Dothideomycetes genomes: a test case for predicting lifestyles and emergence of pathogens.</title>
        <authorList>
            <person name="Haridas S."/>
            <person name="Albert R."/>
            <person name="Binder M."/>
            <person name="Bloem J."/>
            <person name="Labutti K."/>
            <person name="Salamov A."/>
            <person name="Andreopoulos B."/>
            <person name="Baker S."/>
            <person name="Barry K."/>
            <person name="Bills G."/>
            <person name="Bluhm B."/>
            <person name="Cannon C."/>
            <person name="Castanera R."/>
            <person name="Culley D."/>
            <person name="Daum C."/>
            <person name="Ezra D."/>
            <person name="Gonzalez J."/>
            <person name="Henrissat B."/>
            <person name="Kuo A."/>
            <person name="Liang C."/>
            <person name="Lipzen A."/>
            <person name="Lutzoni F."/>
            <person name="Magnuson J."/>
            <person name="Mondo S."/>
            <person name="Nolan M."/>
            <person name="Ohm R."/>
            <person name="Pangilinan J."/>
            <person name="Park H.-J."/>
            <person name="Ramirez L."/>
            <person name="Alfaro M."/>
            <person name="Sun H."/>
            <person name="Tritt A."/>
            <person name="Yoshinaga Y."/>
            <person name="Zwiers L.-H."/>
            <person name="Turgeon B."/>
            <person name="Goodwin S."/>
            <person name="Spatafora J."/>
            <person name="Crous P."/>
            <person name="Grigoriev I."/>
        </authorList>
    </citation>
    <scope>NUCLEOTIDE SEQUENCE</scope>
    <source>
        <strain evidence="1">CBS 130266</strain>
    </source>
</reference>
<dbReference type="InterPro" id="IPR032801">
    <property type="entry name" value="PXL2A/B/C"/>
</dbReference>
<accession>A0A9P4TUU8</accession>
<dbReference type="PANTHER" id="PTHR28630:SF3">
    <property type="entry name" value="PEROXIREDOXIN-LIKE 2C"/>
    <property type="match status" value="1"/>
</dbReference>
<protein>
    <recommendedName>
        <fullName evidence="3">AhpC/TSA antioxidant enzyme-domain-containing protein</fullName>
    </recommendedName>
</protein>
<name>A0A9P4TUU8_9PEZI</name>
<dbReference type="InterPro" id="IPR036249">
    <property type="entry name" value="Thioredoxin-like_sf"/>
</dbReference>
<sequence>MFDQCRDQVDISDDCPTQEILNEAGNVPIYDSEGGSRPFRSLYSGELAIGDQQLLIFVRHFFCGACQAYLRAISKSITLRTYFTLAIPTSITIIGLGSPELIPSYRRITGTPFPIYADPSRRLYKALGMSWTLRAGPKCDYMKDINDYQWIKGQVDQVRQEEKALRKKGGNLLWVGGEFLFAGGEVTWCKRMKTYRGHSEIQVIRRLLGAED</sequence>
<dbReference type="OrthoDB" id="40334at2759"/>
<evidence type="ECO:0008006" key="3">
    <source>
        <dbReference type="Google" id="ProtNLM"/>
    </source>
</evidence>
<gene>
    <name evidence="1" type="ORF">EJ08DRAFT_672002</name>
</gene>
<dbReference type="Gene3D" id="3.40.30.10">
    <property type="entry name" value="Glutaredoxin"/>
    <property type="match status" value="1"/>
</dbReference>
<comment type="caution">
    <text evidence="1">The sequence shown here is derived from an EMBL/GenBank/DDBJ whole genome shotgun (WGS) entry which is preliminary data.</text>
</comment>
<dbReference type="Proteomes" id="UP000800235">
    <property type="component" value="Unassembled WGS sequence"/>
</dbReference>
<proteinExistence type="predicted"/>
<dbReference type="EMBL" id="MU007067">
    <property type="protein sequence ID" value="KAF2425832.1"/>
    <property type="molecule type" value="Genomic_DNA"/>
</dbReference>
<dbReference type="Pfam" id="PF13911">
    <property type="entry name" value="AhpC-TSA_2"/>
    <property type="match status" value="1"/>
</dbReference>
<organism evidence="1 2">
    <name type="scientific">Tothia fuscella</name>
    <dbReference type="NCBI Taxonomy" id="1048955"/>
    <lineage>
        <taxon>Eukaryota</taxon>
        <taxon>Fungi</taxon>
        <taxon>Dikarya</taxon>
        <taxon>Ascomycota</taxon>
        <taxon>Pezizomycotina</taxon>
        <taxon>Dothideomycetes</taxon>
        <taxon>Pleosporomycetidae</taxon>
        <taxon>Venturiales</taxon>
        <taxon>Cylindrosympodiaceae</taxon>
        <taxon>Tothia</taxon>
    </lineage>
</organism>
<dbReference type="PANTHER" id="PTHR28630">
    <property type="match status" value="1"/>
</dbReference>
<dbReference type="SUPFAM" id="SSF52833">
    <property type="entry name" value="Thioredoxin-like"/>
    <property type="match status" value="1"/>
</dbReference>
<evidence type="ECO:0000313" key="1">
    <source>
        <dbReference type="EMBL" id="KAF2425832.1"/>
    </source>
</evidence>